<dbReference type="EMBL" id="CP121261">
    <property type="protein sequence ID" value="WFP09331.1"/>
    <property type="molecule type" value="Genomic_DNA"/>
</dbReference>
<feature type="signal peptide" evidence="3">
    <location>
        <begin position="1"/>
        <end position="29"/>
    </location>
</feature>
<protein>
    <recommendedName>
        <fullName evidence="6">Protein BatD</fullName>
    </recommendedName>
</protein>
<feature type="transmembrane region" description="Helical" evidence="2">
    <location>
        <begin position="324"/>
        <end position="343"/>
    </location>
</feature>
<organism evidence="4 5">
    <name type="scientific">Achromobacter spanius</name>
    <dbReference type="NCBI Taxonomy" id="217203"/>
    <lineage>
        <taxon>Bacteria</taxon>
        <taxon>Pseudomonadati</taxon>
        <taxon>Pseudomonadota</taxon>
        <taxon>Betaproteobacteria</taxon>
        <taxon>Burkholderiales</taxon>
        <taxon>Alcaligenaceae</taxon>
        <taxon>Achromobacter</taxon>
    </lineage>
</organism>
<keyword evidence="3" id="KW-0732">Signal</keyword>
<proteinExistence type="predicted"/>
<dbReference type="PANTHER" id="PTHR40940">
    <property type="entry name" value="PROTEIN BATD-RELATED"/>
    <property type="match status" value="1"/>
</dbReference>
<sequence length="478" mass="51188">MNASGFLRGLLHAMVVGLMALLAVGAAQAQSPDPGPQLRAAVTMETEPPVTVGGTATLHIEVLTSTWFTQPPELPTLTIPGAMVTGPTGDATLIRRTIDGVAYSGMRYAYQVNPTAAGVLRVPSLSIRAQVGQASAPLTARTDALEVQAAVPPGAGPAGNEQSGTGPSGAGQSGHLLVATGLQLTQQIEFSAQPPAVGDHISRVITVQAQGAQAMLIPRPASADVPGLKAYVAEPVLTQLSDDRGRFLGGQRVDRIDYVVERPGAYALPEIEIRWWDLSTKQEARAVLPAQPFEARAGAAYQTPFSVQDDLRDLGRQVQVRIPGGWLAVAAGVIVAALAVWLGRPWWRRARARLHVAVQARRRRWQSSEAYAARALRRDLARPDGRLDALYRWLRRGRRAATLREATTGLPTDLRRPAQEALRACYGPAPDPALGFQTLRQATPRWRQAFRAAHPPAPPHGLLPLNPRKTDPVPGEPS</sequence>
<evidence type="ECO:0000256" key="2">
    <source>
        <dbReference type="SAM" id="Phobius"/>
    </source>
</evidence>
<gene>
    <name evidence="4" type="ORF">P8T11_05460</name>
</gene>
<dbReference type="PANTHER" id="PTHR40940:SF1">
    <property type="entry name" value="PROTEIN BATD"/>
    <property type="match status" value="1"/>
</dbReference>
<feature type="chain" id="PRO_5045662388" description="Protein BatD" evidence="3">
    <location>
        <begin position="30"/>
        <end position="478"/>
    </location>
</feature>
<dbReference type="Proteomes" id="UP001214170">
    <property type="component" value="Chromosome"/>
</dbReference>
<reference evidence="4 5" key="1">
    <citation type="submission" date="2023-03" db="EMBL/GenBank/DDBJ databases">
        <title>Achromobacter spanius LIG8.</title>
        <authorList>
            <person name="Shrestha S."/>
        </authorList>
    </citation>
    <scope>NUCLEOTIDE SEQUENCE [LARGE SCALE GENOMIC DNA]</scope>
    <source>
        <strain evidence="4 5">LIG8</strain>
    </source>
</reference>
<dbReference type="InterPro" id="IPR025738">
    <property type="entry name" value="BatD"/>
</dbReference>
<feature type="region of interest" description="Disordered" evidence="1">
    <location>
        <begin position="452"/>
        <end position="478"/>
    </location>
</feature>
<keyword evidence="2" id="KW-1133">Transmembrane helix</keyword>
<evidence type="ECO:0000256" key="3">
    <source>
        <dbReference type="SAM" id="SignalP"/>
    </source>
</evidence>
<keyword evidence="5" id="KW-1185">Reference proteome</keyword>
<evidence type="ECO:0000313" key="5">
    <source>
        <dbReference type="Proteomes" id="UP001214170"/>
    </source>
</evidence>
<accession>A0ABY8GXN7</accession>
<dbReference type="RefSeq" id="WP_268077890.1">
    <property type="nucleotide sequence ID" value="NZ_CP106885.1"/>
</dbReference>
<evidence type="ECO:0008006" key="6">
    <source>
        <dbReference type="Google" id="ProtNLM"/>
    </source>
</evidence>
<evidence type="ECO:0000256" key="1">
    <source>
        <dbReference type="SAM" id="MobiDB-lite"/>
    </source>
</evidence>
<feature type="region of interest" description="Disordered" evidence="1">
    <location>
        <begin position="150"/>
        <end position="172"/>
    </location>
</feature>
<keyword evidence="2" id="KW-0472">Membrane</keyword>
<keyword evidence="2" id="KW-0812">Transmembrane</keyword>
<name>A0ABY8GXN7_9BURK</name>
<evidence type="ECO:0000313" key="4">
    <source>
        <dbReference type="EMBL" id="WFP09331.1"/>
    </source>
</evidence>